<protein>
    <submittedName>
        <fullName evidence="2">Uncharacterized protein</fullName>
    </submittedName>
</protein>
<keyword evidence="3" id="KW-1185">Reference proteome</keyword>
<organism evidence="2 3">
    <name type="scientific">Tritrichomonas musculus</name>
    <dbReference type="NCBI Taxonomy" id="1915356"/>
    <lineage>
        <taxon>Eukaryota</taxon>
        <taxon>Metamonada</taxon>
        <taxon>Parabasalia</taxon>
        <taxon>Tritrichomonadida</taxon>
        <taxon>Tritrichomonadidae</taxon>
        <taxon>Tritrichomonas</taxon>
    </lineage>
</organism>
<comment type="caution">
    <text evidence="2">The sequence shown here is derived from an EMBL/GenBank/DDBJ whole genome shotgun (WGS) entry which is preliminary data.</text>
</comment>
<name>A0ABR2HC24_9EUKA</name>
<evidence type="ECO:0000256" key="1">
    <source>
        <dbReference type="SAM" id="MobiDB-lite"/>
    </source>
</evidence>
<feature type="region of interest" description="Disordered" evidence="1">
    <location>
        <begin position="68"/>
        <end position="107"/>
    </location>
</feature>
<dbReference type="Proteomes" id="UP001470230">
    <property type="component" value="Unassembled WGS sequence"/>
</dbReference>
<accession>A0ABR2HC24</accession>
<sequence>MAFGTFFKKLKEGVKDFADGFKHGWNKTKSVIEKIPVVGKIAEKIPKFDNSNNPVSQYFGNDGYTYFDDNGNVIPKDPQPSPPPPSTPAPPPKNPYNPSRPDDRKDM</sequence>
<evidence type="ECO:0000313" key="3">
    <source>
        <dbReference type="Proteomes" id="UP001470230"/>
    </source>
</evidence>
<proteinExistence type="predicted"/>
<dbReference type="EMBL" id="JAPFFF010000033">
    <property type="protein sequence ID" value="KAK8844255.1"/>
    <property type="molecule type" value="Genomic_DNA"/>
</dbReference>
<gene>
    <name evidence="2" type="ORF">M9Y10_024466</name>
</gene>
<reference evidence="2 3" key="1">
    <citation type="submission" date="2024-04" db="EMBL/GenBank/DDBJ databases">
        <title>Tritrichomonas musculus Genome.</title>
        <authorList>
            <person name="Alves-Ferreira E."/>
            <person name="Grigg M."/>
            <person name="Lorenzi H."/>
            <person name="Galac M."/>
        </authorList>
    </citation>
    <scope>NUCLEOTIDE SEQUENCE [LARGE SCALE GENOMIC DNA]</scope>
    <source>
        <strain evidence="2 3">EAF2021</strain>
    </source>
</reference>
<feature type="compositionally biased region" description="Pro residues" evidence="1">
    <location>
        <begin position="77"/>
        <end position="95"/>
    </location>
</feature>
<evidence type="ECO:0000313" key="2">
    <source>
        <dbReference type="EMBL" id="KAK8844255.1"/>
    </source>
</evidence>